<reference evidence="6 7" key="1">
    <citation type="submission" date="2013-07" db="EMBL/GenBank/DDBJ databases">
        <authorList>
            <person name="Weinstock G."/>
            <person name="Sodergren E."/>
            <person name="Wylie T."/>
            <person name="Fulton L."/>
            <person name="Fulton R."/>
            <person name="Fronick C."/>
            <person name="O'Laughlin M."/>
            <person name="Godfrey J."/>
            <person name="Miner T."/>
            <person name="Herter B."/>
            <person name="Appelbaum E."/>
            <person name="Cordes M."/>
            <person name="Lek S."/>
            <person name="Wollam A."/>
            <person name="Pepin K.H."/>
            <person name="Palsikar V.B."/>
            <person name="Mitreva M."/>
            <person name="Wilson R.K."/>
        </authorList>
    </citation>
    <scope>NUCLEOTIDE SEQUENCE [LARGE SCALE GENOMIC DNA]</scope>
    <source>
        <strain evidence="6 7">ATCC 14940</strain>
    </source>
</reference>
<dbReference type="AlphaFoldDB" id="A0ABC9TXP9"/>
<keyword evidence="2" id="KW-0479">Metal-binding</keyword>
<evidence type="ECO:0000256" key="1">
    <source>
        <dbReference type="ARBA" id="ARBA00001947"/>
    </source>
</evidence>
<accession>A0ABC9TXP9</accession>
<name>A0ABC9TXP9_CLOSY</name>
<evidence type="ECO:0000313" key="7">
    <source>
        <dbReference type="Proteomes" id="UP000016491"/>
    </source>
</evidence>
<dbReference type="CDD" id="cd06262">
    <property type="entry name" value="metallo-hydrolase-like_MBL-fold"/>
    <property type="match status" value="1"/>
</dbReference>
<organism evidence="6 7">
    <name type="scientific">[Clostridium] symbiosum ATCC 14940</name>
    <dbReference type="NCBI Taxonomy" id="411472"/>
    <lineage>
        <taxon>Bacteria</taxon>
        <taxon>Bacillati</taxon>
        <taxon>Bacillota</taxon>
        <taxon>Clostridia</taxon>
        <taxon>Lachnospirales</taxon>
        <taxon>Lachnospiraceae</taxon>
        <taxon>Otoolea</taxon>
    </lineage>
</organism>
<protein>
    <submittedName>
        <fullName evidence="6">Metallo-beta-lactamase domain protein</fullName>
    </submittedName>
</protein>
<gene>
    <name evidence="6" type="ORF">CLOSYM_02418</name>
</gene>
<dbReference type="SMART" id="SM00849">
    <property type="entry name" value="Lactamase_B"/>
    <property type="match status" value="1"/>
</dbReference>
<dbReference type="InterPro" id="IPR001279">
    <property type="entry name" value="Metallo-B-lactamas"/>
</dbReference>
<sequence length="248" mass="27692">MADAQSREFTQYTGFNSCWLRHVFCGYKRKADIKLEITRLVVGMVETNCYIALNPQNKEAVIVDPGDNAPKIIETCGKLGASVKAILLTHGHFDHVMAMEELRLKYKAPVFASEQEAGVLADPDKNLSCQFMSGGLYLKADRLLKDQEEFELIGYQFKVIHTPGHTCGSCCYYIASEKVLFAGDTLFEGSYGRIDFPTGNSREMINSVANVLFGLPEDTDVYPGHMGYTTIGDEKRYNPLAGYRGREL</sequence>
<dbReference type="PANTHER" id="PTHR46233:SF3">
    <property type="entry name" value="HYDROXYACYLGLUTATHIONE HYDROLASE GLOC"/>
    <property type="match status" value="1"/>
</dbReference>
<evidence type="ECO:0000313" key="6">
    <source>
        <dbReference type="EMBL" id="ERI76761.1"/>
    </source>
</evidence>
<keyword evidence="3" id="KW-0378">Hydrolase</keyword>
<comment type="cofactor">
    <cofactor evidence="1">
        <name>Zn(2+)</name>
        <dbReference type="ChEBI" id="CHEBI:29105"/>
    </cofactor>
</comment>
<feature type="domain" description="Metallo-beta-lactamase" evidence="5">
    <location>
        <begin position="46"/>
        <end position="225"/>
    </location>
</feature>
<dbReference type="Proteomes" id="UP000016491">
    <property type="component" value="Unassembled WGS sequence"/>
</dbReference>
<evidence type="ECO:0000256" key="2">
    <source>
        <dbReference type="ARBA" id="ARBA00022723"/>
    </source>
</evidence>
<keyword evidence="4" id="KW-0862">Zinc</keyword>
<evidence type="ECO:0000256" key="4">
    <source>
        <dbReference type="ARBA" id="ARBA00022833"/>
    </source>
</evidence>
<dbReference type="Pfam" id="PF00753">
    <property type="entry name" value="Lactamase_B"/>
    <property type="match status" value="1"/>
</dbReference>
<evidence type="ECO:0000256" key="3">
    <source>
        <dbReference type="ARBA" id="ARBA00022801"/>
    </source>
</evidence>
<dbReference type="EMBL" id="AWSU01000189">
    <property type="protein sequence ID" value="ERI76761.1"/>
    <property type="molecule type" value="Genomic_DNA"/>
</dbReference>
<dbReference type="InterPro" id="IPR036866">
    <property type="entry name" value="RibonucZ/Hydroxyglut_hydro"/>
</dbReference>
<dbReference type="SUPFAM" id="SSF56281">
    <property type="entry name" value="Metallo-hydrolase/oxidoreductase"/>
    <property type="match status" value="1"/>
</dbReference>
<dbReference type="InterPro" id="IPR051453">
    <property type="entry name" value="MBL_Glyoxalase_II"/>
</dbReference>
<comment type="caution">
    <text evidence="6">The sequence shown here is derived from an EMBL/GenBank/DDBJ whole genome shotgun (WGS) entry which is preliminary data.</text>
</comment>
<dbReference type="GO" id="GO:0046872">
    <property type="term" value="F:metal ion binding"/>
    <property type="evidence" value="ECO:0007669"/>
    <property type="project" value="UniProtKB-KW"/>
</dbReference>
<dbReference type="PANTHER" id="PTHR46233">
    <property type="entry name" value="HYDROXYACYLGLUTATHIONE HYDROLASE GLOC"/>
    <property type="match status" value="1"/>
</dbReference>
<evidence type="ECO:0000259" key="5">
    <source>
        <dbReference type="SMART" id="SM00849"/>
    </source>
</evidence>
<dbReference type="Gene3D" id="3.60.15.10">
    <property type="entry name" value="Ribonuclease Z/Hydroxyacylglutathione hydrolase-like"/>
    <property type="match status" value="1"/>
</dbReference>
<proteinExistence type="predicted"/>
<dbReference type="GO" id="GO:0016787">
    <property type="term" value="F:hydrolase activity"/>
    <property type="evidence" value="ECO:0007669"/>
    <property type="project" value="UniProtKB-KW"/>
</dbReference>